<sequence>MDFVNLTCSLVHQIDNAGLVRLKTIPHLDCFFRRLWNARMFLLQKRPVCTQACAVSVYYYCMPSNTSFITKVMIHQGFHNHIVRAYSHFAIAETKRLVDTVVATNSNVGRRKIQMEVAKELVTRNEKCEKLEMSHQQLVELLREMQPLVQANRYVREVVFKLSC</sequence>
<dbReference type="EMBL" id="CM055110">
    <property type="protein sequence ID" value="KAJ7521006.1"/>
    <property type="molecule type" value="Genomic_DNA"/>
</dbReference>
<keyword evidence="2" id="KW-1185">Reference proteome</keyword>
<gene>
    <name evidence="1" type="ORF">O6H91_19G033900</name>
</gene>
<protein>
    <submittedName>
        <fullName evidence="1">Uncharacterized protein</fullName>
    </submittedName>
</protein>
<evidence type="ECO:0000313" key="1">
    <source>
        <dbReference type="EMBL" id="KAJ7521006.1"/>
    </source>
</evidence>
<accession>A0ACC2AU20</accession>
<comment type="caution">
    <text evidence="1">The sequence shown here is derived from an EMBL/GenBank/DDBJ whole genome shotgun (WGS) entry which is preliminary data.</text>
</comment>
<organism evidence="1 2">
    <name type="scientific">Diphasiastrum complanatum</name>
    <name type="common">Issler's clubmoss</name>
    <name type="synonym">Lycopodium complanatum</name>
    <dbReference type="NCBI Taxonomy" id="34168"/>
    <lineage>
        <taxon>Eukaryota</taxon>
        <taxon>Viridiplantae</taxon>
        <taxon>Streptophyta</taxon>
        <taxon>Embryophyta</taxon>
        <taxon>Tracheophyta</taxon>
        <taxon>Lycopodiopsida</taxon>
        <taxon>Lycopodiales</taxon>
        <taxon>Lycopodiaceae</taxon>
        <taxon>Lycopodioideae</taxon>
        <taxon>Diphasiastrum</taxon>
    </lineage>
</organism>
<dbReference type="Proteomes" id="UP001162992">
    <property type="component" value="Chromosome 19"/>
</dbReference>
<proteinExistence type="predicted"/>
<name>A0ACC2AU20_DIPCM</name>
<evidence type="ECO:0000313" key="2">
    <source>
        <dbReference type="Proteomes" id="UP001162992"/>
    </source>
</evidence>
<reference evidence="2" key="1">
    <citation type="journal article" date="2024" name="Proc. Natl. Acad. Sci. U.S.A.">
        <title>Extraordinary preservation of gene collinearity over three hundred million years revealed in homosporous lycophytes.</title>
        <authorList>
            <person name="Li C."/>
            <person name="Wickell D."/>
            <person name="Kuo L.Y."/>
            <person name="Chen X."/>
            <person name="Nie B."/>
            <person name="Liao X."/>
            <person name="Peng D."/>
            <person name="Ji J."/>
            <person name="Jenkins J."/>
            <person name="Williams M."/>
            <person name="Shu S."/>
            <person name="Plott C."/>
            <person name="Barry K."/>
            <person name="Rajasekar S."/>
            <person name="Grimwood J."/>
            <person name="Han X."/>
            <person name="Sun S."/>
            <person name="Hou Z."/>
            <person name="He W."/>
            <person name="Dai G."/>
            <person name="Sun C."/>
            <person name="Schmutz J."/>
            <person name="Leebens-Mack J.H."/>
            <person name="Li F.W."/>
            <person name="Wang L."/>
        </authorList>
    </citation>
    <scope>NUCLEOTIDE SEQUENCE [LARGE SCALE GENOMIC DNA]</scope>
    <source>
        <strain evidence="2">cv. PW_Plant_1</strain>
    </source>
</reference>